<comment type="caution">
    <text evidence="1">The sequence shown here is derived from an EMBL/GenBank/DDBJ whole genome shotgun (WGS) entry which is preliminary data.</text>
</comment>
<dbReference type="RefSeq" id="WP_245866706.1">
    <property type="nucleotide sequence ID" value="NZ_PDJD01000001.1"/>
</dbReference>
<gene>
    <name evidence="1" type="ORF">ATL40_0840</name>
</gene>
<dbReference type="InterPro" id="IPR023198">
    <property type="entry name" value="PGP-like_dom2"/>
</dbReference>
<dbReference type="InterPro" id="IPR036412">
    <property type="entry name" value="HAD-like_sf"/>
</dbReference>
<protein>
    <submittedName>
        <fullName evidence="1">Phosphoglycolate phosphatase</fullName>
    </submittedName>
</protein>
<dbReference type="Gene3D" id="1.10.150.240">
    <property type="entry name" value="Putative phosphatase, domain 2"/>
    <property type="match status" value="1"/>
</dbReference>
<evidence type="ECO:0000313" key="2">
    <source>
        <dbReference type="Proteomes" id="UP000224915"/>
    </source>
</evidence>
<dbReference type="InterPro" id="IPR041492">
    <property type="entry name" value="HAD_2"/>
</dbReference>
<dbReference type="GO" id="GO:0005829">
    <property type="term" value="C:cytosol"/>
    <property type="evidence" value="ECO:0007669"/>
    <property type="project" value="TreeGrafter"/>
</dbReference>
<keyword evidence="2" id="KW-1185">Reference proteome</keyword>
<dbReference type="Proteomes" id="UP000224915">
    <property type="component" value="Unassembled WGS sequence"/>
</dbReference>
<organism evidence="1 2">
    <name type="scientific">Serinibacter salmoneus</name>
    <dbReference type="NCBI Taxonomy" id="556530"/>
    <lineage>
        <taxon>Bacteria</taxon>
        <taxon>Bacillati</taxon>
        <taxon>Actinomycetota</taxon>
        <taxon>Actinomycetes</taxon>
        <taxon>Micrococcales</taxon>
        <taxon>Beutenbergiaceae</taxon>
        <taxon>Serinibacter</taxon>
    </lineage>
</organism>
<accession>A0A2A9D007</accession>
<dbReference type="GO" id="GO:0004713">
    <property type="term" value="F:protein tyrosine kinase activity"/>
    <property type="evidence" value="ECO:0007669"/>
    <property type="project" value="TreeGrafter"/>
</dbReference>
<dbReference type="InterPro" id="IPR050155">
    <property type="entry name" value="HAD-like_hydrolase_sf"/>
</dbReference>
<evidence type="ECO:0000313" key="1">
    <source>
        <dbReference type="EMBL" id="PFG19282.1"/>
    </source>
</evidence>
<dbReference type="EMBL" id="PDJD01000001">
    <property type="protein sequence ID" value="PFG19282.1"/>
    <property type="molecule type" value="Genomic_DNA"/>
</dbReference>
<dbReference type="PANTHER" id="PTHR43434:SF20">
    <property type="entry name" value="5'-NUCLEOTIDASE"/>
    <property type="match status" value="1"/>
</dbReference>
<sequence>MSAAQASAQHPTPIPPPLVLLDLDGTLMDSAPGITASVIAAFERLGLPVPDEQGLRSFVGPPLPASMRAHGVPEERLTEAVTAYRAAFEAGGMWDSRVFAGVPEVLQQLRGAGYTLAIATSKPQVYARPICERYGLSDLVDGVYGAPLDHIPSSKATVIADALADLGPRVPTTERIVMVGDRHHDVEGSAEHGIACLGVDWGYADPGELAGAVAIVPAVADLLAAISAQVRPRVG</sequence>
<dbReference type="Gene3D" id="3.40.50.1000">
    <property type="entry name" value="HAD superfamily/HAD-like"/>
    <property type="match status" value="1"/>
</dbReference>
<dbReference type="SFLD" id="SFLDG01129">
    <property type="entry name" value="C1.5:_HAD__Beta-PGM__Phosphata"/>
    <property type="match status" value="1"/>
</dbReference>
<dbReference type="PANTHER" id="PTHR43434">
    <property type="entry name" value="PHOSPHOGLYCOLATE PHOSPHATASE"/>
    <property type="match status" value="1"/>
</dbReference>
<dbReference type="SFLD" id="SFLDS00003">
    <property type="entry name" value="Haloacid_Dehalogenase"/>
    <property type="match status" value="1"/>
</dbReference>
<dbReference type="AlphaFoldDB" id="A0A2A9D007"/>
<dbReference type="Pfam" id="PF13419">
    <property type="entry name" value="HAD_2"/>
    <property type="match status" value="1"/>
</dbReference>
<dbReference type="InterPro" id="IPR023214">
    <property type="entry name" value="HAD_sf"/>
</dbReference>
<name>A0A2A9D007_9MICO</name>
<dbReference type="SUPFAM" id="SSF56784">
    <property type="entry name" value="HAD-like"/>
    <property type="match status" value="1"/>
</dbReference>
<reference evidence="1 2" key="1">
    <citation type="submission" date="2017-10" db="EMBL/GenBank/DDBJ databases">
        <title>Sequencing the genomes of 1000 actinobacteria strains.</title>
        <authorList>
            <person name="Klenk H.-P."/>
        </authorList>
    </citation>
    <scope>NUCLEOTIDE SEQUENCE [LARGE SCALE GENOMIC DNA]</scope>
    <source>
        <strain evidence="1 2">DSM 21801</strain>
    </source>
</reference>
<proteinExistence type="predicted"/>